<dbReference type="EMBL" id="AWXU01000017">
    <property type="protein sequence ID" value="KFN50732.1"/>
    <property type="molecule type" value="Genomic_DNA"/>
</dbReference>
<comment type="caution">
    <text evidence="3">The sequence shown here is derived from an EMBL/GenBank/DDBJ whole genome shotgun (WGS) entry which is preliminary data.</text>
</comment>
<dbReference type="GO" id="GO:0004175">
    <property type="term" value="F:endopeptidase activity"/>
    <property type="evidence" value="ECO:0007669"/>
    <property type="project" value="UniProtKB-ARBA"/>
</dbReference>
<feature type="transmembrane region" description="Helical" evidence="1">
    <location>
        <begin position="26"/>
        <end position="48"/>
    </location>
</feature>
<feature type="transmembrane region" description="Helical" evidence="1">
    <location>
        <begin position="103"/>
        <end position="125"/>
    </location>
</feature>
<dbReference type="eggNOG" id="COG1266">
    <property type="taxonomic scope" value="Bacteria"/>
</dbReference>
<dbReference type="GO" id="GO:0080120">
    <property type="term" value="P:CAAX-box protein maturation"/>
    <property type="evidence" value="ECO:0007669"/>
    <property type="project" value="UniProtKB-ARBA"/>
</dbReference>
<keyword evidence="1" id="KW-0472">Membrane</keyword>
<dbReference type="PANTHER" id="PTHR36435">
    <property type="entry name" value="SLR1288 PROTEIN"/>
    <property type="match status" value="1"/>
</dbReference>
<dbReference type="STRING" id="1121013.GCA_000426365_02116"/>
<keyword evidence="4" id="KW-1185">Reference proteome</keyword>
<protein>
    <recommendedName>
        <fullName evidence="2">CAAX prenyl protease 2/Lysostaphin resistance protein A-like domain-containing protein</fullName>
    </recommendedName>
</protein>
<feature type="transmembrane region" description="Helical" evidence="1">
    <location>
        <begin position="145"/>
        <end position="166"/>
    </location>
</feature>
<name>A0A091BGQ3_9GAMM</name>
<gene>
    <name evidence="3" type="ORF">P873_06095</name>
</gene>
<feature type="transmembrane region" description="Helical" evidence="1">
    <location>
        <begin position="68"/>
        <end position="91"/>
    </location>
</feature>
<feature type="domain" description="CAAX prenyl protease 2/Lysostaphin resistance protein A-like" evidence="2">
    <location>
        <begin position="151"/>
        <end position="249"/>
    </location>
</feature>
<dbReference type="AlphaFoldDB" id="A0A091BGQ3"/>
<feature type="transmembrane region" description="Helical" evidence="1">
    <location>
        <begin position="187"/>
        <end position="204"/>
    </location>
</feature>
<feature type="transmembrane region" description="Helical" evidence="1">
    <location>
        <begin position="210"/>
        <end position="232"/>
    </location>
</feature>
<reference evidence="3 4" key="1">
    <citation type="submission" date="2013-09" db="EMBL/GenBank/DDBJ databases">
        <title>Genome sequencing of Arenimonas composti.</title>
        <authorList>
            <person name="Chen F."/>
            <person name="Wang G."/>
        </authorList>
    </citation>
    <scope>NUCLEOTIDE SEQUENCE [LARGE SCALE GENOMIC DNA]</scope>
    <source>
        <strain evidence="3 4">TR7-09</strain>
    </source>
</reference>
<evidence type="ECO:0000313" key="4">
    <source>
        <dbReference type="Proteomes" id="UP000029391"/>
    </source>
</evidence>
<evidence type="ECO:0000256" key="1">
    <source>
        <dbReference type="SAM" id="Phobius"/>
    </source>
</evidence>
<keyword evidence="1" id="KW-0812">Transmembrane</keyword>
<evidence type="ECO:0000313" key="3">
    <source>
        <dbReference type="EMBL" id="KFN50732.1"/>
    </source>
</evidence>
<proteinExistence type="predicted"/>
<sequence length="260" mass="26876">MVASPAAPAVVPAATPRLFGPFALDVVIAGVVLMVLSIALAIPVIVIYTLTLTPPGGAAPDQATVLEAAMPAVVASSILAMTMTALAMWLLRGRRLADPQAPVGAGVAYGLAVFVGLAIQAGGHGLSWLAEVLQVPVEPSNIEPVMAVVQAWPVLAWAAVVLVAPLSEELLFRHVLLRRFAVAGRGLLGIGLTSMLFGLLHEYAPGEAGIATWLMTLSVYLLMGAGFGGVYVYTRRFGAAFVAHATCNLAAMLLLTFSPS</sequence>
<accession>A0A091BGQ3</accession>
<dbReference type="InterPro" id="IPR052710">
    <property type="entry name" value="CAAX_protease"/>
</dbReference>
<dbReference type="Pfam" id="PF02517">
    <property type="entry name" value="Rce1-like"/>
    <property type="match status" value="1"/>
</dbReference>
<dbReference type="PANTHER" id="PTHR36435:SF1">
    <property type="entry name" value="CAAX AMINO TERMINAL PROTEASE FAMILY PROTEIN"/>
    <property type="match status" value="1"/>
</dbReference>
<dbReference type="Proteomes" id="UP000029391">
    <property type="component" value="Unassembled WGS sequence"/>
</dbReference>
<organism evidence="3 4">
    <name type="scientific">Arenimonas composti TR7-09 = DSM 18010</name>
    <dbReference type="NCBI Taxonomy" id="1121013"/>
    <lineage>
        <taxon>Bacteria</taxon>
        <taxon>Pseudomonadati</taxon>
        <taxon>Pseudomonadota</taxon>
        <taxon>Gammaproteobacteria</taxon>
        <taxon>Lysobacterales</taxon>
        <taxon>Lysobacteraceae</taxon>
        <taxon>Arenimonas</taxon>
    </lineage>
</organism>
<dbReference type="InterPro" id="IPR003675">
    <property type="entry name" value="Rce1/LyrA-like_dom"/>
</dbReference>
<feature type="transmembrane region" description="Helical" evidence="1">
    <location>
        <begin position="239"/>
        <end position="257"/>
    </location>
</feature>
<keyword evidence="1" id="KW-1133">Transmembrane helix</keyword>
<evidence type="ECO:0000259" key="2">
    <source>
        <dbReference type="Pfam" id="PF02517"/>
    </source>
</evidence>